<dbReference type="SUPFAM" id="SSF46785">
    <property type="entry name" value="Winged helix' DNA-binding domain"/>
    <property type="match status" value="1"/>
</dbReference>
<evidence type="ECO:0000313" key="2">
    <source>
        <dbReference type="Proteomes" id="UP000031623"/>
    </source>
</evidence>
<gene>
    <name evidence="1" type="ORF">THII_2411</name>
</gene>
<dbReference type="Proteomes" id="UP000031623">
    <property type="component" value="Chromosome"/>
</dbReference>
<sequence length="123" mass="14909">MREIKNGTLNDFFASAKETAREIDQGKQVTPKYIIWMETEDFLYLLKPARRFLLKYIREHSKVYYSTLTQELNKSRRSLDRDLDILSKYQFINVYQEIDPRYGRRKVIESNFKNETMELRTVI</sequence>
<dbReference type="HOGENOM" id="CLU_2014218_0_0_6"/>
<organism evidence="1 2">
    <name type="scientific">Thioploca ingrica</name>
    <dbReference type="NCBI Taxonomy" id="40754"/>
    <lineage>
        <taxon>Bacteria</taxon>
        <taxon>Pseudomonadati</taxon>
        <taxon>Pseudomonadota</taxon>
        <taxon>Gammaproteobacteria</taxon>
        <taxon>Thiotrichales</taxon>
        <taxon>Thiotrichaceae</taxon>
        <taxon>Thioploca</taxon>
    </lineage>
</organism>
<evidence type="ECO:0000313" key="1">
    <source>
        <dbReference type="EMBL" id="BAP56708.1"/>
    </source>
</evidence>
<dbReference type="AlphaFoldDB" id="A0A090AF58"/>
<reference evidence="1 2" key="1">
    <citation type="journal article" date="2014" name="ISME J.">
        <title>Ecophysiology of Thioploca ingrica as revealed by the complete genome sequence supplemented with proteomic evidence.</title>
        <authorList>
            <person name="Kojima H."/>
            <person name="Ogura Y."/>
            <person name="Yamamoto N."/>
            <person name="Togashi T."/>
            <person name="Mori H."/>
            <person name="Watanabe T."/>
            <person name="Nemoto F."/>
            <person name="Kurokawa K."/>
            <person name="Hayashi T."/>
            <person name="Fukui M."/>
        </authorList>
    </citation>
    <scope>NUCLEOTIDE SEQUENCE [LARGE SCALE GENOMIC DNA]</scope>
</reference>
<dbReference type="STRING" id="40754.THII_2411"/>
<dbReference type="KEGG" id="tig:THII_2411"/>
<dbReference type="InterPro" id="IPR036390">
    <property type="entry name" value="WH_DNA-bd_sf"/>
</dbReference>
<protein>
    <submittedName>
        <fullName evidence="1">Putative transcriptional regulator</fullName>
    </submittedName>
</protein>
<name>A0A090AF58_9GAMM</name>
<dbReference type="OrthoDB" id="5419924at2"/>
<proteinExistence type="predicted"/>
<dbReference type="EMBL" id="AP014633">
    <property type="protein sequence ID" value="BAP56708.1"/>
    <property type="molecule type" value="Genomic_DNA"/>
</dbReference>
<accession>A0A090AF58</accession>
<keyword evidence="2" id="KW-1185">Reference proteome</keyword>